<name>A0A558BL75_9BACT</name>
<feature type="signal peptide" evidence="1">
    <location>
        <begin position="1"/>
        <end position="25"/>
    </location>
</feature>
<reference evidence="2 3" key="1">
    <citation type="submission" date="2019-07" db="EMBL/GenBank/DDBJ databases">
        <title>Hymenobacter sp. straun FUR1 Genome sequencing and assembly.</title>
        <authorList>
            <person name="Chhetri G."/>
        </authorList>
    </citation>
    <scope>NUCLEOTIDE SEQUENCE [LARGE SCALE GENOMIC DNA]</scope>
    <source>
        <strain evidence="2 3">Fur1</strain>
    </source>
</reference>
<keyword evidence="3" id="KW-1185">Reference proteome</keyword>
<evidence type="ECO:0000313" key="2">
    <source>
        <dbReference type="EMBL" id="TVT37271.1"/>
    </source>
</evidence>
<accession>A0A558BL75</accession>
<dbReference type="RefSeq" id="WP_144852668.1">
    <property type="nucleotide sequence ID" value="NZ_VMRJ01000007.1"/>
</dbReference>
<gene>
    <name evidence="2" type="ORF">FNT36_22965</name>
</gene>
<dbReference type="EMBL" id="VMRJ01000007">
    <property type="protein sequence ID" value="TVT37271.1"/>
    <property type="molecule type" value="Genomic_DNA"/>
</dbReference>
<dbReference type="AlphaFoldDB" id="A0A558BL75"/>
<protein>
    <recommendedName>
        <fullName evidence="4">WD40 repeat domain-containing protein</fullName>
    </recommendedName>
</protein>
<proteinExistence type="predicted"/>
<evidence type="ECO:0000256" key="1">
    <source>
        <dbReference type="SAM" id="SignalP"/>
    </source>
</evidence>
<organism evidence="2 3">
    <name type="scientific">Hymenobacter setariae</name>
    <dbReference type="NCBI Taxonomy" id="2594794"/>
    <lineage>
        <taxon>Bacteria</taxon>
        <taxon>Pseudomonadati</taxon>
        <taxon>Bacteroidota</taxon>
        <taxon>Cytophagia</taxon>
        <taxon>Cytophagales</taxon>
        <taxon>Hymenobacteraceae</taxon>
        <taxon>Hymenobacter</taxon>
    </lineage>
</organism>
<comment type="caution">
    <text evidence="2">The sequence shown here is derived from an EMBL/GenBank/DDBJ whole genome shotgun (WGS) entry which is preliminary data.</text>
</comment>
<dbReference type="Proteomes" id="UP000317624">
    <property type="component" value="Unassembled WGS sequence"/>
</dbReference>
<evidence type="ECO:0008006" key="4">
    <source>
        <dbReference type="Google" id="ProtNLM"/>
    </source>
</evidence>
<sequence length="489" mass="53598">MMRRFAVALALVMGGLIGTSYSAQAQKVKSAPFSYLPEQGEDRYNQRVPRKTLALADGSGFVILAHQSGSAYAVERYSADLKKQWSTTLPIAPGETVEAFGRSAEQVWVVLHHADENGQDLAVQPVALASGQKGAPVVLVTAAASERRPSVRLSPDGTRLLAYRYATRDEQVRSLVGTLYDQKLTKILDRTYDFRDQGDFFSPNIILANDGTQYVTMLGDAMRKLTVRRYPATPDRIGVPTPIPVLGVPVGGVFEGKPITIRDAKFSLLPDGQLYAAALCANYDSGELTSLKVVRFDFENKSLKLAPELPFAPAYLAEVGKATGTEPKRLEDIYLADMLLSENTNLVIIAERHFEEGGPDQPVHARELHVFGYSAFVTPTWHLVVPKDQVAPAIDSYTGIGFRAAVFGEDVQLLTLENIGGKSDLYLRHIQARNGILGAQQRLKLNVANDQQLAYVKDFTTWLGPKEIIGVSRPSKKSAALQLNEVKLK</sequence>
<evidence type="ECO:0000313" key="3">
    <source>
        <dbReference type="Proteomes" id="UP000317624"/>
    </source>
</evidence>
<feature type="chain" id="PRO_5021943102" description="WD40 repeat domain-containing protein" evidence="1">
    <location>
        <begin position="26"/>
        <end position="489"/>
    </location>
</feature>
<dbReference type="OrthoDB" id="863368at2"/>
<keyword evidence="1" id="KW-0732">Signal</keyword>